<keyword evidence="2" id="KW-1185">Reference proteome</keyword>
<comment type="caution">
    <text evidence="1">The sequence shown here is derived from an EMBL/GenBank/DDBJ whole genome shotgun (WGS) entry which is preliminary data.</text>
</comment>
<accession>A0A109JGG0</accession>
<reference evidence="1 2" key="1">
    <citation type="submission" date="2015-11" db="EMBL/GenBank/DDBJ databases">
        <title>Draft Genome Sequence of the Strain BR 10303 (Bradyrhizobium sp.) isolated from nodules of Centrolobium paraense.</title>
        <authorList>
            <person name="Zelli J.E."/>
            <person name="Simoes-Araujo J.L."/>
            <person name="Barauna A.C."/>
            <person name="Silva K."/>
        </authorList>
    </citation>
    <scope>NUCLEOTIDE SEQUENCE [LARGE SCALE GENOMIC DNA]</scope>
    <source>
        <strain evidence="1 2">BR 10303</strain>
    </source>
</reference>
<protein>
    <submittedName>
        <fullName evidence="1">Uncharacterized protein</fullName>
    </submittedName>
</protein>
<dbReference type="EMBL" id="LNCU01000107">
    <property type="protein sequence ID" value="KWV48461.1"/>
    <property type="molecule type" value="Genomic_DNA"/>
</dbReference>
<dbReference type="AlphaFoldDB" id="A0A109JGG0"/>
<proteinExistence type="predicted"/>
<evidence type="ECO:0000313" key="2">
    <source>
        <dbReference type="Proteomes" id="UP000057737"/>
    </source>
</evidence>
<sequence length="86" mass="9901">MDARALWPEANMTERNKSWVLHTLAAEITNSDYRRFCHASASLDQRVSLIETKSNCTLRVNIYGCKGDAFADDEVRRIAIRMRIVQ</sequence>
<dbReference type="Proteomes" id="UP000057737">
    <property type="component" value="Unassembled WGS sequence"/>
</dbReference>
<organism evidence="1 2">
    <name type="scientific">Bradyrhizobium macuxiense</name>
    <dbReference type="NCBI Taxonomy" id="1755647"/>
    <lineage>
        <taxon>Bacteria</taxon>
        <taxon>Pseudomonadati</taxon>
        <taxon>Pseudomonadota</taxon>
        <taxon>Alphaproteobacteria</taxon>
        <taxon>Hyphomicrobiales</taxon>
        <taxon>Nitrobacteraceae</taxon>
        <taxon>Bradyrhizobium</taxon>
    </lineage>
</organism>
<name>A0A109JGG0_9BRAD</name>
<gene>
    <name evidence="1" type="ORF">AS156_18465</name>
</gene>
<evidence type="ECO:0000313" key="1">
    <source>
        <dbReference type="EMBL" id="KWV48461.1"/>
    </source>
</evidence>